<dbReference type="Proteomes" id="UP001610432">
    <property type="component" value="Unassembled WGS sequence"/>
</dbReference>
<dbReference type="SUPFAM" id="SSF53901">
    <property type="entry name" value="Thiolase-like"/>
    <property type="match status" value="1"/>
</dbReference>
<dbReference type="Gene3D" id="3.40.50.1820">
    <property type="entry name" value="alpha/beta hydrolase"/>
    <property type="match status" value="1"/>
</dbReference>
<dbReference type="Pfam" id="PF02801">
    <property type="entry name" value="Ketoacyl-synt_C"/>
    <property type="match status" value="1"/>
</dbReference>
<evidence type="ECO:0000259" key="7">
    <source>
        <dbReference type="PROSITE" id="PS52004"/>
    </source>
</evidence>
<dbReference type="SUPFAM" id="SSF55048">
    <property type="entry name" value="Probable ACP-binding domain of malonyl-CoA ACP transacylase"/>
    <property type="match status" value="1"/>
</dbReference>
<dbReference type="InterPro" id="IPR014043">
    <property type="entry name" value="Acyl_transferase_dom"/>
</dbReference>
<dbReference type="Pfam" id="PF00550">
    <property type="entry name" value="PP-binding"/>
    <property type="match status" value="1"/>
</dbReference>
<feature type="domain" description="PKS/mFAS DH" evidence="8">
    <location>
        <begin position="1282"/>
        <end position="1592"/>
    </location>
</feature>
<dbReference type="InterPro" id="IPR029058">
    <property type="entry name" value="AB_hydrolase_fold"/>
</dbReference>
<evidence type="ECO:0000256" key="4">
    <source>
        <dbReference type="PROSITE-ProRule" id="PRU01363"/>
    </source>
</evidence>
<dbReference type="InterPro" id="IPR016035">
    <property type="entry name" value="Acyl_Trfase/lysoPLipase"/>
</dbReference>
<dbReference type="SUPFAM" id="SSF53474">
    <property type="entry name" value="alpha/beta-Hydrolases"/>
    <property type="match status" value="1"/>
</dbReference>
<sequence>MAGKVQIILFGDLTCDSVAGLRSLARIKDNPLLTSFFERVAAGLRAEIGSLPSLQRDGFVRFTHFAELLSKTQKSTTRPHPAVENALVCAYQLACFINHYSATNQPYPSKDTRLVGLCTGLLAAAAVSCCQTLTELIPLAAHTVLVAFRTGICVSDVRDHVEPCNESPSPWSVLLAGLQGDATLPLLTKFNEDRGLPAASQAYISTYATTSVTISGPPSTLKELLAADYLPKSSSLGIPVYGPYHASHLYGQRDLGDIVKRTAETEFTSYQQHIPVISSVRQKPSGESTYGYLLKASIEEILVQPLRLDRILTSLAGDEEVNSGPACIIRPIATSASASFCAALKKSGLDVTVEPCLSAETVSHEVLSESGHLAHSKLAIIGYSGRYPDAKDNEEFWKIIHEGRDVVSITPSNRWDVKTHVDPTLKRKNTSGTPYGCWLKDPGLFDAKFFNLSPREAPQVDPAQRLALMTTYEAMESAGLVPDTTPSTQSDRVGVFIGSTSNDWGEINSSQDVDTYYIPGSCRAFIPGRQNFFFKFSGPSYSIDTACSSGLAALHLACNALWQGDIDTAICGGTNVLTNPDITAGLDRGHFLSRTGNCKTFDDGADGYCRGEGVCSLVVKRLEDAEADNDPIAGIILGAYTNHSAEAESITRPHAGAQKAIFEKVLTSAAVDPFSVGYIEMHGTGTQAGDAREMESVLSVFAPGTAAPRTDAQRLFLGSAKANVGHGESASGPIALIKALMMMERSEIPPHCGIKTKINSGFPKDLKERNVHIANMPHPWPRPDNGVRRVMVNNFSAAGGNSSVLIEDPPIVQRDATVDPRSVHVVAVSAKSSTALVGNIKSLLAYIADTKPSLASLSYTTTARRSHHPFRVLVSGSEIEEISTKLETKLTAPSIQTRTRPVQPIAFAFTGQGSQYPGMGREFLEFSAFRADIQRFNAMAEGQGYPSFLPLIEESGRDIADFDPLVVQVGTVCIQMALARLWMSWGMTPCAVVGHSLGEYAALNVSGVLSEADTIFVVGKRAQLLQQQVPPNTHAMLAIKADYADIRPLCEGFEYEVSCQNAPMETVLGGTNEEIDAIIQALSSAKFKTTKLQVPFAFHSSQMQPILGEFHRTAQVIKFHDPKVPVLSPLLGEVLTTNDSLGPEYLARHCRETVNLVAAMDAASASGLINNALWVEIGAHPVVSNLLKANLDAKTTTVATLQRNKDPWLTLSSSMTTLYEAGVNIRWSEYHRDFRHNLSVLRLPAYCWDLKEYWMQYMNDWTLYKGDAQFLQNKNFPTTCVHRLIEEKNDGTKMLLVGEADILRDDVDPFVRGHRVNNVPLVTPSVYAEMALVLGEQLRGKYPEFAQSLVDLQGMDVQRPLATKNKGKGPQLLRCRVELEVSTKRAQVEFWSVTPAGQPLVKHAEASMAFPDKAKAHEEARHQAKPILKQMADLNKRLGSDERVQKLTGNTGYQVVASLASYDPPYKGVSAVVLDSANREIAATVKFNNPSMQGIYQVNPYLIDNFGQPAMFVMNANDQADLTKEVFVNHGWRSLHFYKPLSMDKTYRSHAKMSGPHDDGMYSGDMTIFEKDDVVAVFKGIKAQGVPRRLMDYIVHMRDDNNNAGPNQAAVKHNGQGSIPVATGDESPDTWTAALKIISEESGIPIEELHSDAAFDDMGVDSLLSLICASRFREELGLHYEADIFLDYPTVKDLQSFWKKDTPEVKTIGGRDAILNSMISDIPVEYDGVSRESQSTGSSSYDGLSESTDTSVSNSPRLAATSLLLQGNPALATTAKTLFLLPDGSGSCSSYAALPRMHNSVAVVGMNCPFMKIPEQYTCGIEMVSALYVEEIRRRQPQGPYSLGGWSVGGIFAYNAAQRLVSEGEEVTDLVLIDCPVPRGLDHLPRRYFEYCDKIGLLGEVNGVKKDPPKWLIPHFEACVNSLHDYHASAFTPPSAAPKTHIIWASDAIDKNCTPKFDRKPDDPEGLRFLTEARTDYGPCGWETLIPQDKMDFAHISDANHFTMMRGEGAKLLSAVIEKFLVNL</sequence>
<feature type="domain" description="Ketosynthase family 3 (KS3)" evidence="7">
    <location>
        <begin position="375"/>
        <end position="808"/>
    </location>
</feature>
<keyword evidence="1" id="KW-0596">Phosphopantetheine</keyword>
<organism evidence="9 10">
    <name type="scientific">Aspergillus lucknowensis</name>
    <dbReference type="NCBI Taxonomy" id="176173"/>
    <lineage>
        <taxon>Eukaryota</taxon>
        <taxon>Fungi</taxon>
        <taxon>Dikarya</taxon>
        <taxon>Ascomycota</taxon>
        <taxon>Pezizomycotina</taxon>
        <taxon>Eurotiomycetes</taxon>
        <taxon>Eurotiomycetidae</taxon>
        <taxon>Eurotiales</taxon>
        <taxon>Aspergillaceae</taxon>
        <taxon>Aspergillus</taxon>
        <taxon>Aspergillus subgen. Nidulantes</taxon>
    </lineage>
</organism>
<reference evidence="9 10" key="1">
    <citation type="submission" date="2024-07" db="EMBL/GenBank/DDBJ databases">
        <title>Section-level genome sequencing and comparative genomics of Aspergillus sections Usti and Cavernicolus.</title>
        <authorList>
            <consortium name="Lawrence Berkeley National Laboratory"/>
            <person name="Nybo J.L."/>
            <person name="Vesth T.C."/>
            <person name="Theobald S."/>
            <person name="Frisvad J.C."/>
            <person name="Larsen T.O."/>
            <person name="Kjaerboelling I."/>
            <person name="Rothschild-Mancinelli K."/>
            <person name="Lyhne E.K."/>
            <person name="Kogle M.E."/>
            <person name="Barry K."/>
            <person name="Clum A."/>
            <person name="Na H."/>
            <person name="Ledsgaard L."/>
            <person name="Lin J."/>
            <person name="Lipzen A."/>
            <person name="Kuo A."/>
            <person name="Riley R."/>
            <person name="Mondo S."/>
            <person name="Labutti K."/>
            <person name="Haridas S."/>
            <person name="Pangalinan J."/>
            <person name="Salamov A.A."/>
            <person name="Simmons B.A."/>
            <person name="Magnuson J.K."/>
            <person name="Chen J."/>
            <person name="Drula E."/>
            <person name="Henrissat B."/>
            <person name="Wiebenga A."/>
            <person name="Lubbers R.J."/>
            <person name="Gomes A.C."/>
            <person name="Macurrencykelacurrency M.R."/>
            <person name="Stajich J."/>
            <person name="Grigoriev I.V."/>
            <person name="Mortensen U.H."/>
            <person name="De Vries R.P."/>
            <person name="Baker S.E."/>
            <person name="Andersen M.R."/>
        </authorList>
    </citation>
    <scope>NUCLEOTIDE SEQUENCE [LARGE SCALE GENOMIC DNA]</scope>
    <source>
        <strain evidence="9 10">CBS 449.75</strain>
    </source>
</reference>
<dbReference type="Gene3D" id="3.10.129.110">
    <property type="entry name" value="Polyketide synthase dehydratase"/>
    <property type="match status" value="1"/>
</dbReference>
<feature type="region of interest" description="C-terminal hotdog fold" evidence="4">
    <location>
        <begin position="1443"/>
        <end position="1592"/>
    </location>
</feature>
<dbReference type="GeneID" id="98148958"/>
<evidence type="ECO:0008006" key="11">
    <source>
        <dbReference type="Google" id="ProtNLM"/>
    </source>
</evidence>
<evidence type="ECO:0000259" key="6">
    <source>
        <dbReference type="PROSITE" id="PS50075"/>
    </source>
</evidence>
<evidence type="ECO:0000313" key="10">
    <source>
        <dbReference type="Proteomes" id="UP001610432"/>
    </source>
</evidence>
<dbReference type="InterPro" id="IPR016039">
    <property type="entry name" value="Thiolase-like"/>
</dbReference>
<dbReference type="PANTHER" id="PTHR43775">
    <property type="entry name" value="FATTY ACID SYNTHASE"/>
    <property type="match status" value="1"/>
</dbReference>
<dbReference type="Gene3D" id="3.40.47.10">
    <property type="match status" value="1"/>
</dbReference>
<dbReference type="SMART" id="SM00827">
    <property type="entry name" value="PKS_AT"/>
    <property type="match status" value="1"/>
</dbReference>
<dbReference type="InterPro" id="IPR018201">
    <property type="entry name" value="Ketoacyl_synth_AS"/>
</dbReference>
<evidence type="ECO:0000256" key="2">
    <source>
        <dbReference type="ARBA" id="ARBA00022553"/>
    </source>
</evidence>
<dbReference type="InterPro" id="IPR050091">
    <property type="entry name" value="PKS_NRPS_Biosynth_Enz"/>
</dbReference>
<dbReference type="InterPro" id="IPR030918">
    <property type="entry name" value="PT_fungal_PKS"/>
</dbReference>
<feature type="active site" description="Proton donor; for dehydratase activity" evidence="4">
    <location>
        <position position="1504"/>
    </location>
</feature>
<dbReference type="InterPro" id="IPR020841">
    <property type="entry name" value="PKS_Beta-ketoAc_synthase_dom"/>
</dbReference>
<dbReference type="Pfam" id="PF00698">
    <property type="entry name" value="Acyl_transf_1"/>
    <property type="match status" value="1"/>
</dbReference>
<feature type="active site" description="Proton acceptor; for dehydratase activity" evidence="4">
    <location>
        <position position="1314"/>
    </location>
</feature>
<feature type="domain" description="Carrier" evidence="6">
    <location>
        <begin position="1625"/>
        <end position="1702"/>
    </location>
</feature>
<protein>
    <recommendedName>
        <fullName evidence="11">Polyketide synthase</fullName>
    </recommendedName>
</protein>
<dbReference type="SUPFAM" id="SSF47336">
    <property type="entry name" value="ACP-like"/>
    <property type="match status" value="1"/>
</dbReference>
<comment type="caution">
    <text evidence="9">The sequence shown here is derived from an EMBL/GenBank/DDBJ whole genome shotgun (WGS) entry which is preliminary data.</text>
</comment>
<feature type="compositionally biased region" description="Polar residues" evidence="5">
    <location>
        <begin position="1731"/>
        <end position="1753"/>
    </location>
</feature>
<dbReference type="InterPro" id="IPR042104">
    <property type="entry name" value="PKS_dehydratase_sf"/>
</dbReference>
<name>A0ABR4LDC0_9EURO</name>
<dbReference type="PROSITE" id="PS52019">
    <property type="entry name" value="PKS_MFAS_DH"/>
    <property type="match status" value="1"/>
</dbReference>
<dbReference type="CDD" id="cd00833">
    <property type="entry name" value="PKS"/>
    <property type="match status" value="1"/>
</dbReference>
<feature type="region of interest" description="N-terminal hotdog fold" evidence="4">
    <location>
        <begin position="1282"/>
        <end position="1415"/>
    </location>
</feature>
<dbReference type="NCBIfam" id="TIGR04532">
    <property type="entry name" value="PT_fungal_PKS"/>
    <property type="match status" value="1"/>
</dbReference>
<proteinExistence type="predicted"/>
<dbReference type="Pfam" id="PF22621">
    <property type="entry name" value="CurL-like_PKS_C"/>
    <property type="match status" value="1"/>
</dbReference>
<dbReference type="InterPro" id="IPR009081">
    <property type="entry name" value="PP-bd_ACP"/>
</dbReference>
<dbReference type="InterPro" id="IPR049900">
    <property type="entry name" value="PKS_mFAS_DH"/>
</dbReference>
<dbReference type="Pfam" id="PF16073">
    <property type="entry name" value="SAT"/>
    <property type="match status" value="1"/>
</dbReference>
<dbReference type="EMBL" id="JBFXLQ010000066">
    <property type="protein sequence ID" value="KAL2862531.1"/>
    <property type="molecule type" value="Genomic_DNA"/>
</dbReference>
<dbReference type="Gene3D" id="1.10.1200.10">
    <property type="entry name" value="ACP-like"/>
    <property type="match status" value="1"/>
</dbReference>
<evidence type="ECO:0000313" key="9">
    <source>
        <dbReference type="EMBL" id="KAL2862531.1"/>
    </source>
</evidence>
<keyword evidence="3" id="KW-0808">Transferase</keyword>
<evidence type="ECO:0000259" key="8">
    <source>
        <dbReference type="PROSITE" id="PS52019"/>
    </source>
</evidence>
<dbReference type="InterPro" id="IPR014031">
    <property type="entry name" value="Ketoacyl_synth_C"/>
</dbReference>
<dbReference type="InterPro" id="IPR001031">
    <property type="entry name" value="Thioesterase"/>
</dbReference>
<dbReference type="PROSITE" id="PS52004">
    <property type="entry name" value="KS3_2"/>
    <property type="match status" value="1"/>
</dbReference>
<dbReference type="PROSITE" id="PS00606">
    <property type="entry name" value="KS3_1"/>
    <property type="match status" value="1"/>
</dbReference>
<dbReference type="PROSITE" id="PS50075">
    <property type="entry name" value="CARRIER"/>
    <property type="match status" value="1"/>
</dbReference>
<dbReference type="InterPro" id="IPR001227">
    <property type="entry name" value="Ac_transferase_dom_sf"/>
</dbReference>
<dbReference type="Pfam" id="PF00975">
    <property type="entry name" value="Thioesterase"/>
    <property type="match status" value="1"/>
</dbReference>
<dbReference type="InterPro" id="IPR036736">
    <property type="entry name" value="ACP-like_sf"/>
</dbReference>
<evidence type="ECO:0000256" key="3">
    <source>
        <dbReference type="ARBA" id="ARBA00022679"/>
    </source>
</evidence>
<dbReference type="InterPro" id="IPR032088">
    <property type="entry name" value="SAT"/>
</dbReference>
<dbReference type="InterPro" id="IPR016036">
    <property type="entry name" value="Malonyl_transacylase_ACP-bd"/>
</dbReference>
<dbReference type="Gene3D" id="3.40.366.10">
    <property type="entry name" value="Malonyl-Coenzyme A Acyl Carrier Protein, domain 2"/>
    <property type="match status" value="2"/>
</dbReference>
<dbReference type="RefSeq" id="XP_070881510.1">
    <property type="nucleotide sequence ID" value="XM_071033886.1"/>
</dbReference>
<dbReference type="Gene3D" id="3.30.70.3290">
    <property type="match status" value="1"/>
</dbReference>
<dbReference type="InterPro" id="IPR014030">
    <property type="entry name" value="Ketoacyl_synth_N"/>
</dbReference>
<keyword evidence="2" id="KW-0597">Phosphoprotein</keyword>
<dbReference type="PANTHER" id="PTHR43775:SF40">
    <property type="entry name" value="NORSOLORINIC ACID SYNTHASE STCA"/>
    <property type="match status" value="1"/>
</dbReference>
<evidence type="ECO:0000256" key="1">
    <source>
        <dbReference type="ARBA" id="ARBA00022450"/>
    </source>
</evidence>
<gene>
    <name evidence="9" type="ORF">BJX67DRAFT_385554</name>
</gene>
<dbReference type="SMART" id="SM00825">
    <property type="entry name" value="PKS_KS"/>
    <property type="match status" value="1"/>
</dbReference>
<feature type="region of interest" description="Disordered" evidence="5">
    <location>
        <begin position="1729"/>
        <end position="1753"/>
    </location>
</feature>
<accession>A0ABR4LDC0</accession>
<dbReference type="SUPFAM" id="SSF52151">
    <property type="entry name" value="FabD/lysophospholipase-like"/>
    <property type="match status" value="1"/>
</dbReference>
<evidence type="ECO:0000256" key="5">
    <source>
        <dbReference type="SAM" id="MobiDB-lite"/>
    </source>
</evidence>
<keyword evidence="10" id="KW-1185">Reference proteome</keyword>
<dbReference type="Pfam" id="PF00109">
    <property type="entry name" value="ketoacyl-synt"/>
    <property type="match status" value="1"/>
</dbReference>